<dbReference type="InterPro" id="IPR023535">
    <property type="entry name" value="TC-AMP_synthase"/>
</dbReference>
<dbReference type="Pfam" id="PF01300">
    <property type="entry name" value="Sua5_yciO_yrdC"/>
    <property type="match status" value="1"/>
</dbReference>
<dbReference type="GO" id="GO:0002949">
    <property type="term" value="P:tRNA threonylcarbamoyladenosine modification"/>
    <property type="evidence" value="ECO:0007669"/>
    <property type="project" value="UniProtKB-UniRule"/>
</dbReference>
<dbReference type="PANTHER" id="PTHR17490:SF18">
    <property type="entry name" value="THREONYLCARBAMOYL-AMP SYNTHASE"/>
    <property type="match status" value="1"/>
</dbReference>
<accession>A0A2W4TKB9</accession>
<dbReference type="GO" id="GO:0061710">
    <property type="term" value="F:L-threonylcarbamoyladenylate synthase"/>
    <property type="evidence" value="ECO:0007669"/>
    <property type="project" value="UniProtKB-EC"/>
</dbReference>
<comment type="subcellular location">
    <subcellularLocation>
        <location evidence="1 9">Cytoplasm</location>
    </subcellularLocation>
</comment>
<keyword evidence="4 9" id="KW-0819">tRNA processing</keyword>
<dbReference type="InterPro" id="IPR006070">
    <property type="entry name" value="Sua5-like_dom"/>
</dbReference>
<dbReference type="GO" id="GO:0005737">
    <property type="term" value="C:cytoplasm"/>
    <property type="evidence" value="ECO:0007669"/>
    <property type="project" value="UniProtKB-SubCell"/>
</dbReference>
<evidence type="ECO:0000313" key="11">
    <source>
        <dbReference type="EMBL" id="PZN84834.1"/>
    </source>
</evidence>
<dbReference type="PANTHER" id="PTHR17490">
    <property type="entry name" value="SUA5"/>
    <property type="match status" value="1"/>
</dbReference>
<evidence type="ECO:0000256" key="4">
    <source>
        <dbReference type="ARBA" id="ARBA00022694"/>
    </source>
</evidence>
<comment type="catalytic activity">
    <reaction evidence="8 9">
        <text>L-threonine + hydrogencarbonate + ATP = L-threonylcarbamoyladenylate + diphosphate + H2O</text>
        <dbReference type="Rhea" id="RHEA:36407"/>
        <dbReference type="ChEBI" id="CHEBI:15377"/>
        <dbReference type="ChEBI" id="CHEBI:17544"/>
        <dbReference type="ChEBI" id="CHEBI:30616"/>
        <dbReference type="ChEBI" id="CHEBI:33019"/>
        <dbReference type="ChEBI" id="CHEBI:57926"/>
        <dbReference type="ChEBI" id="CHEBI:73682"/>
        <dbReference type="EC" id="2.7.7.87"/>
    </reaction>
</comment>
<feature type="domain" description="YrdC-like" evidence="10">
    <location>
        <begin position="6"/>
        <end position="186"/>
    </location>
</feature>
<comment type="caution">
    <text evidence="11">The sequence shown here is derived from an EMBL/GenBank/DDBJ whole genome shotgun (WGS) entry which is preliminary data.</text>
</comment>
<sequence length="186" mass="19871">MGWISNLRLKLAAKQLHEGKLLAYPTEAVWGLGCDPLNGRAVAGLLALKGRSAAKGLILIAADFEQVETFLDIKNPQMKSKLLASWPGPVTWVVPCAPQTPAWLRGNRDTLAVRVTAHPIASSLCRAFGGAIVSTSANPSGVRPAKTQLKVRCYFPDTSLNFLPGSIGGQDRPTVIFDARSGGKLR</sequence>
<comment type="function">
    <text evidence="9">Required for the formation of a threonylcarbamoyl group on adenosine at position 37 (t(6)A37) in tRNAs that read codons beginning with adenine. Catalyzes the conversion of L-threonine, HCO(3)(-)/CO(2) and ATP to give threonylcarbamoyl-AMP (TC-AMP) as the acyladenylate intermediate, with the release of diphosphate.</text>
</comment>
<dbReference type="GO" id="GO:0006450">
    <property type="term" value="P:regulation of translational fidelity"/>
    <property type="evidence" value="ECO:0007669"/>
    <property type="project" value="TreeGrafter"/>
</dbReference>
<dbReference type="EC" id="2.7.7.87" evidence="9"/>
<proteinExistence type="inferred from homology"/>
<protein>
    <recommendedName>
        <fullName evidence="9">Threonylcarbamoyl-AMP synthase</fullName>
        <shortName evidence="9">TC-AMP synthase</shortName>
        <ecNumber evidence="9">2.7.7.87</ecNumber>
    </recommendedName>
    <alternativeName>
        <fullName evidence="9">L-threonylcarbamoyladenylate synthase</fullName>
    </alternativeName>
    <alternativeName>
        <fullName evidence="9">t(6)A37 threonylcarbamoyladenosine biosynthesis protein TsaC</fullName>
    </alternativeName>
    <alternativeName>
        <fullName evidence="9">tRNA threonylcarbamoyladenosine biosynthesis protein TsaC</fullName>
    </alternativeName>
</protein>
<dbReference type="PROSITE" id="PS51163">
    <property type="entry name" value="YRDC"/>
    <property type="match status" value="1"/>
</dbReference>
<keyword evidence="3 9" id="KW-0808">Transferase</keyword>
<organism evidence="11 12">
    <name type="scientific">Candidatus Methylumidiphilus alinenensis</name>
    <dbReference type="NCBI Taxonomy" id="2202197"/>
    <lineage>
        <taxon>Bacteria</taxon>
        <taxon>Pseudomonadati</taxon>
        <taxon>Pseudomonadota</taxon>
        <taxon>Gammaproteobacteria</taxon>
        <taxon>Methylococcales</taxon>
        <taxon>Candidatus Methylumidiphilus</taxon>
    </lineage>
</organism>
<dbReference type="InterPro" id="IPR017945">
    <property type="entry name" value="DHBP_synth_RibB-like_a/b_dom"/>
</dbReference>
<evidence type="ECO:0000256" key="2">
    <source>
        <dbReference type="ARBA" id="ARBA00022490"/>
    </source>
</evidence>
<keyword evidence="6 9" id="KW-0547">Nucleotide-binding</keyword>
<evidence type="ECO:0000256" key="7">
    <source>
        <dbReference type="ARBA" id="ARBA00022840"/>
    </source>
</evidence>
<dbReference type="GO" id="GO:0003725">
    <property type="term" value="F:double-stranded RNA binding"/>
    <property type="evidence" value="ECO:0007669"/>
    <property type="project" value="InterPro"/>
</dbReference>
<evidence type="ECO:0000313" key="12">
    <source>
        <dbReference type="Proteomes" id="UP000249396"/>
    </source>
</evidence>
<keyword evidence="7 9" id="KW-0067">ATP-binding</keyword>
<keyword evidence="2 9" id="KW-0963">Cytoplasm</keyword>
<dbReference type="GO" id="GO:0005524">
    <property type="term" value="F:ATP binding"/>
    <property type="evidence" value="ECO:0007669"/>
    <property type="project" value="UniProtKB-UniRule"/>
</dbReference>
<evidence type="ECO:0000256" key="9">
    <source>
        <dbReference type="HAMAP-Rule" id="MF_01852"/>
    </source>
</evidence>
<gene>
    <name evidence="9" type="primary">tsaC</name>
    <name evidence="11" type="ORF">DM484_02230</name>
</gene>
<dbReference type="AlphaFoldDB" id="A0A2W4TKB9"/>
<dbReference type="HAMAP" id="MF_01852">
    <property type="entry name" value="TsaC"/>
    <property type="match status" value="1"/>
</dbReference>
<dbReference type="GO" id="GO:0000049">
    <property type="term" value="F:tRNA binding"/>
    <property type="evidence" value="ECO:0007669"/>
    <property type="project" value="TreeGrafter"/>
</dbReference>
<name>A0A2W4TKB9_9GAMM</name>
<dbReference type="SUPFAM" id="SSF55821">
    <property type="entry name" value="YrdC/RibB"/>
    <property type="match status" value="1"/>
</dbReference>
<dbReference type="Gene3D" id="3.90.870.10">
    <property type="entry name" value="DHBP synthase"/>
    <property type="match status" value="1"/>
</dbReference>
<evidence type="ECO:0000256" key="1">
    <source>
        <dbReference type="ARBA" id="ARBA00004496"/>
    </source>
</evidence>
<dbReference type="EMBL" id="QJPH01000143">
    <property type="protein sequence ID" value="PZN84834.1"/>
    <property type="molecule type" value="Genomic_DNA"/>
</dbReference>
<evidence type="ECO:0000256" key="3">
    <source>
        <dbReference type="ARBA" id="ARBA00022679"/>
    </source>
</evidence>
<evidence type="ECO:0000256" key="8">
    <source>
        <dbReference type="ARBA" id="ARBA00048366"/>
    </source>
</evidence>
<evidence type="ECO:0000256" key="6">
    <source>
        <dbReference type="ARBA" id="ARBA00022741"/>
    </source>
</evidence>
<comment type="similarity">
    <text evidence="9">Belongs to the SUA5 family. TsaC subfamily.</text>
</comment>
<dbReference type="Proteomes" id="UP000249396">
    <property type="component" value="Unassembled WGS sequence"/>
</dbReference>
<keyword evidence="5 9" id="KW-0548">Nucleotidyltransferase</keyword>
<dbReference type="InterPro" id="IPR050156">
    <property type="entry name" value="TC-AMP_synthase_SUA5"/>
</dbReference>
<evidence type="ECO:0000256" key="5">
    <source>
        <dbReference type="ARBA" id="ARBA00022695"/>
    </source>
</evidence>
<reference evidence="11 12" key="1">
    <citation type="journal article" date="2018" name="Aquat. Microb. Ecol.">
        <title>Gammaproteobacterial methanotrophs dominate.</title>
        <authorList>
            <person name="Rissanen A.J."/>
            <person name="Saarenheimo J."/>
            <person name="Tiirola M."/>
            <person name="Peura S."/>
            <person name="Aalto S.L."/>
            <person name="Karvinen A."/>
            <person name="Nykanen H."/>
        </authorList>
    </citation>
    <scope>NUCLEOTIDE SEQUENCE [LARGE SCALE GENOMIC DNA]</scope>
    <source>
        <strain evidence="11">AMbin10</strain>
    </source>
</reference>
<evidence type="ECO:0000259" key="10">
    <source>
        <dbReference type="PROSITE" id="PS51163"/>
    </source>
</evidence>